<accession>A0A0F9T5E9</accession>
<feature type="domain" description="N-acetyltransferase" evidence="1">
    <location>
        <begin position="3"/>
        <end position="109"/>
    </location>
</feature>
<dbReference type="CDD" id="cd04301">
    <property type="entry name" value="NAT_SF"/>
    <property type="match status" value="1"/>
</dbReference>
<evidence type="ECO:0000313" key="2">
    <source>
        <dbReference type="EMBL" id="KKN70162.1"/>
    </source>
</evidence>
<dbReference type="Gene3D" id="3.40.630.30">
    <property type="match status" value="1"/>
</dbReference>
<proteinExistence type="predicted"/>
<evidence type="ECO:0000259" key="1">
    <source>
        <dbReference type="PROSITE" id="PS51186"/>
    </source>
</evidence>
<dbReference type="SUPFAM" id="SSF55729">
    <property type="entry name" value="Acyl-CoA N-acyltransferases (Nat)"/>
    <property type="match status" value="1"/>
</dbReference>
<name>A0A0F9T5E9_9ZZZZ</name>
<dbReference type="InterPro" id="IPR016181">
    <property type="entry name" value="Acyl_CoA_acyltransferase"/>
</dbReference>
<dbReference type="InterPro" id="IPR000182">
    <property type="entry name" value="GNAT_dom"/>
</dbReference>
<dbReference type="PROSITE" id="PS51186">
    <property type="entry name" value="GNAT"/>
    <property type="match status" value="1"/>
</dbReference>
<gene>
    <name evidence="2" type="ORF">LCGC14_0433940</name>
</gene>
<dbReference type="Pfam" id="PF00583">
    <property type="entry name" value="Acetyltransf_1"/>
    <property type="match status" value="1"/>
</dbReference>
<reference evidence="2" key="1">
    <citation type="journal article" date="2015" name="Nature">
        <title>Complex archaea that bridge the gap between prokaryotes and eukaryotes.</title>
        <authorList>
            <person name="Spang A."/>
            <person name="Saw J.H."/>
            <person name="Jorgensen S.L."/>
            <person name="Zaremba-Niedzwiedzka K."/>
            <person name="Martijn J."/>
            <person name="Lind A.E."/>
            <person name="van Eijk R."/>
            <person name="Schleper C."/>
            <person name="Guy L."/>
            <person name="Ettema T.J."/>
        </authorList>
    </citation>
    <scope>NUCLEOTIDE SEQUENCE</scope>
</reference>
<comment type="caution">
    <text evidence="2">The sequence shown here is derived from an EMBL/GenBank/DDBJ whole genome shotgun (WGS) entry which is preliminary data.</text>
</comment>
<dbReference type="AlphaFoldDB" id="A0A0F9T5E9"/>
<sequence>MKLNLREAQNTDLEITYRIKSNSIKPYVEKIWSWNEQFQKKAHEANFIISDTKIIEQNGKEIGYLVMKDKPEEIYIENLLLEKEFQNLGIGKVVMEKIIERANSEKKPI</sequence>
<organism evidence="2">
    <name type="scientific">marine sediment metagenome</name>
    <dbReference type="NCBI Taxonomy" id="412755"/>
    <lineage>
        <taxon>unclassified sequences</taxon>
        <taxon>metagenomes</taxon>
        <taxon>ecological metagenomes</taxon>
    </lineage>
</organism>
<protein>
    <recommendedName>
        <fullName evidence="1">N-acetyltransferase domain-containing protein</fullName>
    </recommendedName>
</protein>
<dbReference type="GO" id="GO:0016747">
    <property type="term" value="F:acyltransferase activity, transferring groups other than amino-acyl groups"/>
    <property type="evidence" value="ECO:0007669"/>
    <property type="project" value="InterPro"/>
</dbReference>
<dbReference type="EMBL" id="LAZR01000410">
    <property type="protein sequence ID" value="KKN70162.1"/>
    <property type="molecule type" value="Genomic_DNA"/>
</dbReference>